<evidence type="ECO:0000313" key="2">
    <source>
        <dbReference type="EMBL" id="KAE8952377.1"/>
    </source>
</evidence>
<reference evidence="2 3" key="1">
    <citation type="submission" date="2018-09" db="EMBL/GenBank/DDBJ databases">
        <title>Genomic investigation of the strawberry pathogen Phytophthora fragariae indicates pathogenicity is determined by transcriptional variation in three key races.</title>
        <authorList>
            <person name="Adams T.M."/>
            <person name="Armitage A.D."/>
            <person name="Sobczyk M.K."/>
            <person name="Bates H.J."/>
            <person name="Dunwell J.M."/>
            <person name="Nellist C.F."/>
            <person name="Harrison R.J."/>
        </authorList>
    </citation>
    <scope>NUCLEOTIDE SEQUENCE [LARGE SCALE GENOMIC DNA]</scope>
    <source>
        <strain evidence="2 3">SCRP249</strain>
    </source>
</reference>
<evidence type="ECO:0000313" key="3">
    <source>
        <dbReference type="Proteomes" id="UP000429607"/>
    </source>
</evidence>
<comment type="caution">
    <text evidence="2">The sequence shown here is derived from an EMBL/GenBank/DDBJ whole genome shotgun (WGS) entry which is preliminary data.</text>
</comment>
<sequence>MPPGCRPASLPDLARRRQAQRDQQQPQAQSS</sequence>
<feature type="region of interest" description="Disordered" evidence="1">
    <location>
        <begin position="1"/>
        <end position="31"/>
    </location>
</feature>
<proteinExistence type="predicted"/>
<dbReference type="Proteomes" id="UP000429607">
    <property type="component" value="Unassembled WGS sequence"/>
</dbReference>
<name>A0A6A3G726_9STRA</name>
<organism evidence="2 3">
    <name type="scientific">Phytophthora rubi</name>
    <dbReference type="NCBI Taxonomy" id="129364"/>
    <lineage>
        <taxon>Eukaryota</taxon>
        <taxon>Sar</taxon>
        <taxon>Stramenopiles</taxon>
        <taxon>Oomycota</taxon>
        <taxon>Peronosporomycetes</taxon>
        <taxon>Peronosporales</taxon>
        <taxon>Peronosporaceae</taxon>
        <taxon>Phytophthora</taxon>
    </lineage>
</organism>
<protein>
    <submittedName>
        <fullName evidence="2">Uncharacterized protein</fullName>
    </submittedName>
</protein>
<dbReference type="EMBL" id="QXFV01011688">
    <property type="protein sequence ID" value="KAE8952377.1"/>
    <property type="molecule type" value="Genomic_DNA"/>
</dbReference>
<evidence type="ECO:0000256" key="1">
    <source>
        <dbReference type="SAM" id="MobiDB-lite"/>
    </source>
</evidence>
<gene>
    <name evidence="2" type="ORF">PR001_g33320</name>
</gene>
<dbReference type="AlphaFoldDB" id="A0A6A3G726"/>
<feature type="compositionally biased region" description="Low complexity" evidence="1">
    <location>
        <begin position="21"/>
        <end position="31"/>
    </location>
</feature>
<accession>A0A6A3G726</accession>